<dbReference type="SUPFAM" id="SSF46785">
    <property type="entry name" value="Winged helix' DNA-binding domain"/>
    <property type="match status" value="1"/>
</dbReference>
<dbReference type="InterPro" id="IPR036390">
    <property type="entry name" value="WH_DNA-bd_sf"/>
</dbReference>
<dbReference type="Gene3D" id="1.10.10.10">
    <property type="entry name" value="Winged helix-like DNA-binding domain superfamily/Winged helix DNA-binding domain"/>
    <property type="match status" value="1"/>
</dbReference>
<dbReference type="AlphaFoldDB" id="A0A7J4JJI3"/>
<evidence type="ECO:0000313" key="2">
    <source>
        <dbReference type="EMBL" id="HIH16505.1"/>
    </source>
</evidence>
<evidence type="ECO:0000313" key="3">
    <source>
        <dbReference type="EMBL" id="MBS3062856.1"/>
    </source>
</evidence>
<evidence type="ECO:0000313" key="4">
    <source>
        <dbReference type="Proteomes" id="UP000564964"/>
    </source>
</evidence>
<dbReference type="Pfam" id="PF01978">
    <property type="entry name" value="TrmB"/>
    <property type="match status" value="1"/>
</dbReference>
<dbReference type="EMBL" id="DUGH01000095">
    <property type="protein sequence ID" value="HIH16505.1"/>
    <property type="molecule type" value="Genomic_DNA"/>
</dbReference>
<protein>
    <submittedName>
        <fullName evidence="2">TrmB family transcriptional regulator</fullName>
    </submittedName>
</protein>
<dbReference type="Proteomes" id="UP000678237">
    <property type="component" value="Unassembled WGS sequence"/>
</dbReference>
<dbReference type="PANTHER" id="PTHR34293">
    <property type="entry name" value="HTH-TYPE TRANSCRIPTIONAL REGULATOR TRMBL2"/>
    <property type="match status" value="1"/>
</dbReference>
<comment type="caution">
    <text evidence="2">The sequence shown here is derived from an EMBL/GenBank/DDBJ whole genome shotgun (WGS) entry which is preliminary data.</text>
</comment>
<feature type="domain" description="Transcription regulator TrmB N-terminal" evidence="1">
    <location>
        <begin position="8"/>
        <end position="73"/>
    </location>
</feature>
<dbReference type="EMBL" id="JAGVWE010000003">
    <property type="protein sequence ID" value="MBS3062856.1"/>
    <property type="molecule type" value="Genomic_DNA"/>
</dbReference>
<gene>
    <name evidence="2" type="ORF">HA252_03825</name>
    <name evidence="3" type="ORF">J4203_03210</name>
</gene>
<dbReference type="InterPro" id="IPR036388">
    <property type="entry name" value="WH-like_DNA-bd_sf"/>
</dbReference>
<proteinExistence type="predicted"/>
<dbReference type="Proteomes" id="UP000564964">
    <property type="component" value="Unassembled WGS sequence"/>
</dbReference>
<evidence type="ECO:0000259" key="1">
    <source>
        <dbReference type="Pfam" id="PF01978"/>
    </source>
</evidence>
<sequence length="245" mass="28539">MYSKALGELGLSPNEAKVYEALLDLGLASIDKLAVQSQVHRRNVYDSVEKLVAKGLASPEFREKKRLFKATNPRRLLMLVREREALVESVLPALEQKFQKAVVEEEAVIYHGFEGVKNYLNDLLEVGEPAYFLAAKGYWLHPKLKYFTPKFDRERVKRGIPMHHLFDEEVKTRCPEILKLELNHYRFIPKEFGSPGLVDFFGDHVYLFHVVEDNPVQFKIVSKPIAESFRTYFRFMWQFAEKGNE</sequence>
<dbReference type="PANTHER" id="PTHR34293:SF1">
    <property type="entry name" value="HTH-TYPE TRANSCRIPTIONAL REGULATOR TRMBL2"/>
    <property type="match status" value="1"/>
</dbReference>
<organism evidence="2 4">
    <name type="scientific">Candidatus Iainarchaeum sp</name>
    <dbReference type="NCBI Taxonomy" id="3101447"/>
    <lineage>
        <taxon>Archaea</taxon>
        <taxon>Candidatus Iainarchaeota</taxon>
        <taxon>Candidatus Iainarchaeia</taxon>
        <taxon>Candidatus Iainarchaeales</taxon>
        <taxon>Candidatus Iainarchaeaceae</taxon>
        <taxon>Candidatus Iainarchaeum</taxon>
    </lineage>
</organism>
<accession>A0A7J4JJI3</accession>
<reference evidence="3" key="3">
    <citation type="submission" date="2021-05" db="EMBL/GenBank/DDBJ databases">
        <title>Protein family content uncovers lineage relationships and bacterial pathway maintenance mechanisms in DPANN archaea.</title>
        <authorList>
            <person name="Castelle C.J."/>
            <person name="Meheust R."/>
            <person name="Jaffe A.L."/>
            <person name="Seitz K."/>
            <person name="Gong X."/>
            <person name="Baker B.J."/>
            <person name="Banfield J.F."/>
        </authorList>
    </citation>
    <scope>NUCLEOTIDE SEQUENCE</scope>
    <source>
        <strain evidence="3">RIFCSPLOWO2_01_FULL_58_19</strain>
    </source>
</reference>
<dbReference type="InterPro" id="IPR051797">
    <property type="entry name" value="TrmB-like"/>
</dbReference>
<name>A0A7J4JJI3_9ARCH</name>
<reference evidence="4" key="1">
    <citation type="journal article" date="2020" name="bioRxiv">
        <title>A rank-normalized archaeal taxonomy based on genome phylogeny resolves widespread incomplete and uneven classifications.</title>
        <authorList>
            <person name="Rinke C."/>
            <person name="Chuvochina M."/>
            <person name="Mussig A.J."/>
            <person name="Chaumeil P.-A."/>
            <person name="Waite D.W."/>
            <person name="Whitman W.B."/>
            <person name="Parks D.H."/>
            <person name="Hugenholtz P."/>
        </authorList>
    </citation>
    <scope>NUCLEOTIDE SEQUENCE [LARGE SCALE GENOMIC DNA]</scope>
</reference>
<reference evidence="3" key="2">
    <citation type="submission" date="2021-03" db="EMBL/GenBank/DDBJ databases">
        <authorList>
            <person name="Jaffe A."/>
        </authorList>
    </citation>
    <scope>NUCLEOTIDE SEQUENCE</scope>
    <source>
        <strain evidence="3">RIFCSPLOWO2_01_FULL_58_19</strain>
    </source>
</reference>
<dbReference type="InterPro" id="IPR002831">
    <property type="entry name" value="Tscrpt_reg_TrmB_N"/>
</dbReference>